<accession>A0ABV3AEE3</accession>
<keyword evidence="2" id="KW-1185">Reference proteome</keyword>
<evidence type="ECO:0000313" key="1">
    <source>
        <dbReference type="EMBL" id="MEU5710306.1"/>
    </source>
</evidence>
<comment type="caution">
    <text evidence="1">The sequence shown here is derived from an EMBL/GenBank/DDBJ whole genome shotgun (WGS) entry which is preliminary data.</text>
</comment>
<organism evidence="1 2">
    <name type="scientific">Streptomyces flaveolus</name>
    <dbReference type="NCBI Taxonomy" id="67297"/>
    <lineage>
        <taxon>Bacteria</taxon>
        <taxon>Bacillati</taxon>
        <taxon>Actinomycetota</taxon>
        <taxon>Actinomycetes</taxon>
        <taxon>Kitasatosporales</taxon>
        <taxon>Streptomycetaceae</taxon>
        <taxon>Streptomyces</taxon>
    </lineage>
</organism>
<dbReference type="Proteomes" id="UP001551011">
    <property type="component" value="Unassembled WGS sequence"/>
</dbReference>
<protein>
    <submittedName>
        <fullName evidence="1">Uncharacterized protein</fullName>
    </submittedName>
</protein>
<sequence length="178" mass="18746">MAVPDGQLDLFLSDVELSLSAYGRGQVVVVWPRGADLLVSSLADTAAGTPVTGSGRRPPERALATRLAERFAVRLGAPVTAAWRALAGQPGGGRTPEVVYRTEWDTLLLTVRGALQLGVGPFDVDVHIRLPAGLERTGPLSLRLRTGEAVYAPRGFMCEMSAAAAPTLVLELTLTGTD</sequence>
<proteinExistence type="predicted"/>
<dbReference type="EMBL" id="JBFAEG010000019">
    <property type="protein sequence ID" value="MEU5710306.1"/>
    <property type="molecule type" value="Genomic_DNA"/>
</dbReference>
<dbReference type="RefSeq" id="WP_030644562.1">
    <property type="nucleotide sequence ID" value="NZ_JBEXDP010000024.1"/>
</dbReference>
<reference evidence="1 2" key="1">
    <citation type="submission" date="2024-06" db="EMBL/GenBank/DDBJ databases">
        <title>The Natural Products Discovery Center: Release of the First 8490 Sequenced Strains for Exploring Actinobacteria Biosynthetic Diversity.</title>
        <authorList>
            <person name="Kalkreuter E."/>
            <person name="Kautsar S.A."/>
            <person name="Yang D."/>
            <person name="Bader C.D."/>
            <person name="Teijaro C.N."/>
            <person name="Fluegel L."/>
            <person name="Davis C.M."/>
            <person name="Simpson J.R."/>
            <person name="Lauterbach L."/>
            <person name="Steele A.D."/>
            <person name="Gui C."/>
            <person name="Meng S."/>
            <person name="Li G."/>
            <person name="Viehrig K."/>
            <person name="Ye F."/>
            <person name="Su P."/>
            <person name="Kiefer A.F."/>
            <person name="Nichols A."/>
            <person name="Cepeda A.J."/>
            <person name="Yan W."/>
            <person name="Fan B."/>
            <person name="Jiang Y."/>
            <person name="Adhikari A."/>
            <person name="Zheng C.-J."/>
            <person name="Schuster L."/>
            <person name="Cowan T.M."/>
            <person name="Smanski M.J."/>
            <person name="Chevrette M.G."/>
            <person name="De Carvalho L.P.S."/>
            <person name="Shen B."/>
        </authorList>
    </citation>
    <scope>NUCLEOTIDE SEQUENCE [LARGE SCALE GENOMIC DNA]</scope>
    <source>
        <strain evidence="1 2">NPDC020594</strain>
    </source>
</reference>
<gene>
    <name evidence="1" type="ORF">AB0H04_26100</name>
</gene>
<name>A0ABV3AEE3_9ACTN</name>
<evidence type="ECO:0000313" key="2">
    <source>
        <dbReference type="Proteomes" id="UP001551011"/>
    </source>
</evidence>